<keyword evidence="9" id="KW-1185">Reference proteome</keyword>
<dbReference type="PANTHER" id="PTHR48039:SF5">
    <property type="entry name" value="RNA-BINDING PROTEIN 28"/>
    <property type="match status" value="1"/>
</dbReference>
<evidence type="ECO:0000256" key="3">
    <source>
        <dbReference type="ARBA" id="ARBA00022884"/>
    </source>
</evidence>
<organism evidence="8 9">
    <name type="scientific">Strigomonas culicis</name>
    <dbReference type="NCBI Taxonomy" id="28005"/>
    <lineage>
        <taxon>Eukaryota</taxon>
        <taxon>Discoba</taxon>
        <taxon>Euglenozoa</taxon>
        <taxon>Kinetoplastea</taxon>
        <taxon>Metakinetoplastina</taxon>
        <taxon>Trypanosomatida</taxon>
        <taxon>Trypanosomatidae</taxon>
        <taxon>Strigomonadinae</taxon>
        <taxon>Strigomonas</taxon>
    </lineage>
</organism>
<gene>
    <name evidence="8" type="ORF">STCU_02486</name>
</gene>
<sequence>MGKSVVRKKPTPSALRKKKAQQRIRKQVKRKVDKKKPNWKAAISGAYKGESGRDGSTFKQRLREKKSKQQSAAAAATGKPRHPGGADEDDDEMAGFNFTRPEDEVDQEVQSDVDEDKQTRMNERDPLETQLFLKHLPLDTNEEELLSYFHTHFGAPLPGVKAEEKGGKKKKEKLDPSKVRRVLLVRNKMTKTLSGTGFVHCGSVELADRIFTAAQQNAREVAAANRVDLKDKTEGLSHHKAKQLAFKLRGEESAQAERDPFLTLRDTTFTVHRVLTRSDTIEAVGAQQKKKKRTKVAGDDPRNLYLLQEGHIPADSPAAKDLHPRHVQMLQDDYEARRAQLERSTSHFVSRTRLSIRNLPRTMTENDVRRLCAERVRDYLKKHKEDTDKGHWGKYGPIRNVKLLRDTAGMSRGYGFIEFVNHPIALNVLRMLNNNPTVFGDNRRLNVSFSIEDMNAIQKLQRIKELKRQRMTGGDGGGGEEGHPPARRTFSSSGSAPAAGGGSSGGGAKRPRTFIGSGAGKGSRSGGSGGKSGAPLRKKKKH</sequence>
<proteinExistence type="predicted"/>
<reference evidence="8 9" key="1">
    <citation type="journal article" date="2013" name="PLoS ONE">
        <title>Predicting the Proteins of Angomonas deanei, Strigomonas culicis and Their Respective Endosymbionts Reveals New Aspects of the Trypanosomatidae Family.</title>
        <authorList>
            <person name="Motta M.C."/>
            <person name="Martins A.C."/>
            <person name="de Souza S.S."/>
            <person name="Catta-Preta C.M."/>
            <person name="Silva R."/>
            <person name="Klein C.C."/>
            <person name="de Almeida L.G."/>
            <person name="de Lima Cunha O."/>
            <person name="Ciapina L.P."/>
            <person name="Brocchi M."/>
            <person name="Colabardini A.C."/>
            <person name="de Araujo Lima B."/>
            <person name="Machado C.R."/>
            <person name="de Almeida Soares C.M."/>
            <person name="Probst C.M."/>
            <person name="de Menezes C.B."/>
            <person name="Thompson C.E."/>
            <person name="Bartholomeu D.C."/>
            <person name="Gradia D.F."/>
            <person name="Pavoni D.P."/>
            <person name="Grisard E.C."/>
            <person name="Fantinatti-Garboggini F."/>
            <person name="Marchini F.K."/>
            <person name="Rodrigues-Luiz G.F."/>
            <person name="Wagner G."/>
            <person name="Goldman G.H."/>
            <person name="Fietto J.L."/>
            <person name="Elias M.C."/>
            <person name="Goldman M.H."/>
            <person name="Sagot M.F."/>
            <person name="Pereira M."/>
            <person name="Stoco P.H."/>
            <person name="de Mendonca-Neto R.P."/>
            <person name="Teixeira S.M."/>
            <person name="Maciel T.E."/>
            <person name="de Oliveira Mendes T.A."/>
            <person name="Urmenyi T.P."/>
            <person name="de Souza W."/>
            <person name="Schenkman S."/>
            <person name="de Vasconcelos A.T."/>
        </authorList>
    </citation>
    <scope>NUCLEOTIDE SEQUENCE [LARGE SCALE GENOMIC DNA]</scope>
</reference>
<feature type="compositionally biased region" description="Acidic residues" evidence="6">
    <location>
        <begin position="103"/>
        <end position="115"/>
    </location>
</feature>
<evidence type="ECO:0000313" key="9">
    <source>
        <dbReference type="Proteomes" id="UP000015354"/>
    </source>
</evidence>
<dbReference type="OrthoDB" id="267048at2759"/>
<dbReference type="Proteomes" id="UP000015354">
    <property type="component" value="Unassembled WGS sequence"/>
</dbReference>
<feature type="domain" description="RRM" evidence="7">
    <location>
        <begin position="352"/>
        <end position="452"/>
    </location>
</feature>
<comment type="caution">
    <text evidence="8">The sequence shown here is derived from an EMBL/GenBank/DDBJ whole genome shotgun (WGS) entry which is preliminary data.</text>
</comment>
<name>S9UWJ9_9TRYP</name>
<dbReference type="SUPFAM" id="SSF54928">
    <property type="entry name" value="RNA-binding domain, RBD"/>
    <property type="match status" value="2"/>
</dbReference>
<dbReference type="PANTHER" id="PTHR48039">
    <property type="entry name" value="RNA-BINDING MOTIF PROTEIN 14B"/>
    <property type="match status" value="1"/>
</dbReference>
<comment type="subcellular location">
    <subcellularLocation>
        <location evidence="1">Nucleus</location>
    </subcellularLocation>
</comment>
<feature type="compositionally biased region" description="Gly residues" evidence="6">
    <location>
        <begin position="517"/>
        <end position="532"/>
    </location>
</feature>
<feature type="compositionally biased region" description="Basic residues" evidence="6">
    <location>
        <begin position="1"/>
        <end position="38"/>
    </location>
</feature>
<feature type="compositionally biased region" description="Gly residues" evidence="6">
    <location>
        <begin position="499"/>
        <end position="508"/>
    </location>
</feature>
<dbReference type="PROSITE" id="PS50102">
    <property type="entry name" value="RRM"/>
    <property type="match status" value="1"/>
</dbReference>
<dbReference type="InterPro" id="IPR051945">
    <property type="entry name" value="RRM_MRD1_RNA_proc_ribogen"/>
</dbReference>
<dbReference type="InterPro" id="IPR035979">
    <property type="entry name" value="RBD_domain_sf"/>
</dbReference>
<evidence type="ECO:0000313" key="8">
    <source>
        <dbReference type="EMBL" id="EPY33104.1"/>
    </source>
</evidence>
<dbReference type="EMBL" id="ATMH01002486">
    <property type="protein sequence ID" value="EPY33104.1"/>
    <property type="molecule type" value="Genomic_DNA"/>
</dbReference>
<keyword evidence="4" id="KW-0539">Nucleus</keyword>
<protein>
    <submittedName>
        <fullName evidence="8">Nucleolar protein 4</fullName>
    </submittedName>
</protein>
<feature type="region of interest" description="Disordered" evidence="6">
    <location>
        <begin position="1"/>
        <end position="125"/>
    </location>
</feature>
<dbReference type="InterPro" id="IPR012677">
    <property type="entry name" value="Nucleotide-bd_a/b_plait_sf"/>
</dbReference>
<evidence type="ECO:0000259" key="7">
    <source>
        <dbReference type="PROSITE" id="PS50102"/>
    </source>
</evidence>
<evidence type="ECO:0000256" key="4">
    <source>
        <dbReference type="ARBA" id="ARBA00023242"/>
    </source>
</evidence>
<evidence type="ECO:0000256" key="5">
    <source>
        <dbReference type="PROSITE-ProRule" id="PRU00176"/>
    </source>
</evidence>
<dbReference type="CDD" id="cd12416">
    <property type="entry name" value="RRM4_RBM28_like"/>
    <property type="match status" value="1"/>
</dbReference>
<dbReference type="Gene3D" id="3.30.70.330">
    <property type="match status" value="2"/>
</dbReference>
<evidence type="ECO:0000256" key="6">
    <source>
        <dbReference type="SAM" id="MobiDB-lite"/>
    </source>
</evidence>
<feature type="region of interest" description="Disordered" evidence="6">
    <location>
        <begin position="469"/>
        <end position="542"/>
    </location>
</feature>
<dbReference type="InterPro" id="IPR000504">
    <property type="entry name" value="RRM_dom"/>
</dbReference>
<evidence type="ECO:0000256" key="2">
    <source>
        <dbReference type="ARBA" id="ARBA00022737"/>
    </source>
</evidence>
<dbReference type="Pfam" id="PF00076">
    <property type="entry name" value="RRM_1"/>
    <property type="match status" value="1"/>
</dbReference>
<keyword evidence="2" id="KW-0677">Repeat</keyword>
<dbReference type="AlphaFoldDB" id="S9UWJ9"/>
<accession>S9UWJ9</accession>
<evidence type="ECO:0000256" key="1">
    <source>
        <dbReference type="ARBA" id="ARBA00004123"/>
    </source>
</evidence>
<dbReference type="GO" id="GO:0005634">
    <property type="term" value="C:nucleus"/>
    <property type="evidence" value="ECO:0007669"/>
    <property type="project" value="UniProtKB-SubCell"/>
</dbReference>
<feature type="compositionally biased region" description="Basic and acidic residues" evidence="6">
    <location>
        <begin position="116"/>
        <end position="125"/>
    </location>
</feature>
<dbReference type="GO" id="GO:0003729">
    <property type="term" value="F:mRNA binding"/>
    <property type="evidence" value="ECO:0007669"/>
    <property type="project" value="TreeGrafter"/>
</dbReference>
<keyword evidence="3 5" id="KW-0694">RNA-binding</keyword>
<dbReference type="SMART" id="SM00360">
    <property type="entry name" value="RRM"/>
    <property type="match status" value="2"/>
</dbReference>